<dbReference type="InterPro" id="IPR022483">
    <property type="entry name" value="PSB_actinobac"/>
</dbReference>
<dbReference type="RefSeq" id="WP_152171802.1">
    <property type="nucleotide sequence ID" value="NZ_CP045096.1"/>
</dbReference>
<comment type="subunit">
    <text evidence="9">The 20S proteasome core is composed of 14 alpha and 14 beta subunits that assemble into four stacked heptameric rings, resulting in a barrel-shaped structure. The two inner rings, each composed of seven catalytic beta subunits, are sandwiched by two outer rings, each composed of seven alpha subunits. The catalytic chamber with the active sites is on the inside of the barrel. Has a gated structure, the ends of the cylinder being occluded by the N-termini of the alpha-subunits. Is capped by the proteasome-associated ATPase, ARC.</text>
</comment>
<dbReference type="HAMAP" id="MF_02113_B">
    <property type="entry name" value="Proteasome_B_B"/>
    <property type="match status" value="1"/>
</dbReference>
<protein>
    <recommendedName>
        <fullName evidence="9 10">Proteasome subunit beta</fullName>
        <ecNumber evidence="9 10">3.4.25.1</ecNumber>
    </recommendedName>
    <alternativeName>
        <fullName evidence="9">20S proteasome beta subunit</fullName>
    </alternativeName>
    <alternativeName>
        <fullName evidence="9">Proteasome core protein PrcB</fullName>
    </alternativeName>
</protein>
<dbReference type="InterPro" id="IPR029055">
    <property type="entry name" value="Ntn_hydrolases_N"/>
</dbReference>
<feature type="active site" description="Nucleophile" evidence="9 11">
    <location>
        <position position="55"/>
    </location>
</feature>
<dbReference type="Proteomes" id="UP000327294">
    <property type="component" value="Chromosome"/>
</dbReference>
<keyword evidence="3 9" id="KW-0645">Protease</keyword>
<comment type="subcellular location">
    <subcellularLocation>
        <location evidence="9">Cytoplasm</location>
    </subcellularLocation>
</comment>
<dbReference type="PROSITE" id="PS51476">
    <property type="entry name" value="PROTEASOME_BETA_2"/>
    <property type="match status" value="1"/>
</dbReference>
<evidence type="ECO:0000256" key="7">
    <source>
        <dbReference type="ARBA" id="ARBA00022942"/>
    </source>
</evidence>
<dbReference type="InterPro" id="IPR023333">
    <property type="entry name" value="Proteasome_suB-type"/>
</dbReference>
<evidence type="ECO:0000256" key="11">
    <source>
        <dbReference type="PIRSR" id="PIRSR600243-1"/>
    </source>
</evidence>
<keyword evidence="6 9" id="KW-0068">Autocatalytic cleavage</keyword>
<dbReference type="GO" id="GO:0019941">
    <property type="term" value="P:modification-dependent protein catabolic process"/>
    <property type="evidence" value="ECO:0007669"/>
    <property type="project" value="UniProtKB-UniRule"/>
</dbReference>
<keyword evidence="13" id="KW-1185">Reference proteome</keyword>
<comment type="similarity">
    <text evidence="9">Belongs to the peptidase T1B family.</text>
</comment>
<dbReference type="AlphaFoldDB" id="A0A5P8KBS1"/>
<evidence type="ECO:0000313" key="13">
    <source>
        <dbReference type="Proteomes" id="UP000327294"/>
    </source>
</evidence>
<feature type="propeptide" id="PRO_5029070605" description="Removed in mature form; by autocatalysis" evidence="9">
    <location>
        <begin position="1"/>
        <end position="54"/>
    </location>
</feature>
<dbReference type="PANTHER" id="PTHR32194:SF0">
    <property type="entry name" value="ATP-DEPENDENT PROTEASE SUBUNIT HSLV"/>
    <property type="match status" value="1"/>
</dbReference>
<dbReference type="Pfam" id="PF00227">
    <property type="entry name" value="Proteasome"/>
    <property type="match status" value="1"/>
</dbReference>
<accession>A0A5P8KBS1</accession>
<evidence type="ECO:0000256" key="3">
    <source>
        <dbReference type="ARBA" id="ARBA00022670"/>
    </source>
</evidence>
<evidence type="ECO:0000256" key="8">
    <source>
        <dbReference type="ARBA" id="ARBA00023145"/>
    </source>
</evidence>
<dbReference type="GO" id="GO:0004298">
    <property type="term" value="F:threonine-type endopeptidase activity"/>
    <property type="evidence" value="ECO:0007669"/>
    <property type="project" value="UniProtKB-UniRule"/>
</dbReference>
<keyword evidence="7 9" id="KW-0647">Proteasome</keyword>
<dbReference type="InterPro" id="IPR001353">
    <property type="entry name" value="Proteasome_sua/b"/>
</dbReference>
<dbReference type="GO" id="GO:0010498">
    <property type="term" value="P:proteasomal protein catabolic process"/>
    <property type="evidence" value="ECO:0007669"/>
    <property type="project" value="UniProtKB-UniRule"/>
</dbReference>
<evidence type="ECO:0000256" key="6">
    <source>
        <dbReference type="ARBA" id="ARBA00022813"/>
    </source>
</evidence>
<keyword evidence="2 9" id="KW-0963">Cytoplasm</keyword>
<evidence type="ECO:0000256" key="5">
    <source>
        <dbReference type="ARBA" id="ARBA00022801"/>
    </source>
</evidence>
<dbReference type="SUPFAM" id="SSF56235">
    <property type="entry name" value="N-terminal nucleophile aminohydrolases (Ntn hydrolases)"/>
    <property type="match status" value="1"/>
</dbReference>
<proteinExistence type="inferred from homology"/>
<sequence length="281" mass="30400">MARDDGQSRPVADLFAAGSSSFIDFLQIHRPELLGTSGLLPEGVRAMPDQVPHGTTVLALTYADGVLIAGDRRATMGNMISQRDLEKVHPADDHTALAFAGSVGLALDLVKLYQVELAHFEKIEGVPMTFGAKTARLAHLVRQNLGQAMQGLAVVPLLAGYDTDTGKGRVFGYDITGGCFEKTDFYAEGSGSVFARGSLKKLYRPDMSRRDAALTALQALYDAADEDSATGGPDLSRRIYPIVSLLTEDGFERQPEQETEQLAREITEQRHRQPNGPVALV</sequence>
<evidence type="ECO:0000256" key="9">
    <source>
        <dbReference type="HAMAP-Rule" id="MF_02113"/>
    </source>
</evidence>
<evidence type="ECO:0000256" key="4">
    <source>
        <dbReference type="ARBA" id="ARBA00022698"/>
    </source>
</evidence>
<feature type="chain" id="PRO_5029070604" description="Proteasome subunit beta" evidence="9">
    <location>
        <begin position="55"/>
        <end position="281"/>
    </location>
</feature>
<keyword evidence="5 9" id="KW-0378">Hydrolase</keyword>
<reference evidence="12 13" key="1">
    <citation type="submission" date="2019-10" db="EMBL/GenBank/DDBJ databases">
        <title>Streptomyces sp. strain GY16 isolated from leaves of Broussonetia papyrifera.</title>
        <authorList>
            <person name="Mo P."/>
        </authorList>
    </citation>
    <scope>NUCLEOTIDE SEQUENCE [LARGE SCALE GENOMIC DNA]</scope>
    <source>
        <strain evidence="12 13">GY16</strain>
    </source>
</reference>
<comment type="pathway">
    <text evidence="9">Protein degradation; proteasomal Pup-dependent pathway.</text>
</comment>
<comment type="catalytic activity">
    <reaction evidence="1 9">
        <text>Cleavage of peptide bonds with very broad specificity.</text>
        <dbReference type="EC" id="3.4.25.1"/>
    </reaction>
</comment>
<evidence type="ECO:0000256" key="2">
    <source>
        <dbReference type="ARBA" id="ARBA00022490"/>
    </source>
</evidence>
<dbReference type="GO" id="GO:0005737">
    <property type="term" value="C:cytoplasm"/>
    <property type="evidence" value="ECO:0007669"/>
    <property type="project" value="UniProtKB-SubCell"/>
</dbReference>
<comment type="activity regulation">
    <text evidence="9">The formation of the proteasomal ATPase ARC-20S proteasome complex, likely via the docking of the C-termini of ARC into the intersubunit pockets in the alpha-rings, may trigger opening of the gate for substrate entry. Interconversion between the open-gate and close-gate conformations leads to a dynamic regulation of the 20S proteasome proteolysis activity.</text>
</comment>
<dbReference type="KEGG" id="sphv:F9278_34535"/>
<evidence type="ECO:0000256" key="10">
    <source>
        <dbReference type="NCBIfam" id="TIGR03690"/>
    </source>
</evidence>
<dbReference type="PRINTS" id="PR00141">
    <property type="entry name" value="PROTEASOME"/>
</dbReference>
<comment type="function">
    <text evidence="9">Component of the proteasome core, a large protease complex with broad specificity involved in protein degradation.</text>
</comment>
<dbReference type="CDD" id="cd01906">
    <property type="entry name" value="proteasome_protease_HslV"/>
    <property type="match status" value="1"/>
</dbReference>
<keyword evidence="8 9" id="KW-0865">Zymogen</keyword>
<dbReference type="Gene3D" id="3.60.20.10">
    <property type="entry name" value="Glutamine Phosphoribosylpyrophosphate, subunit 1, domain 1"/>
    <property type="match status" value="1"/>
</dbReference>
<gene>
    <name evidence="9 12" type="primary">prcB</name>
    <name evidence="12" type="ORF">F9278_34535</name>
</gene>
<evidence type="ECO:0000256" key="1">
    <source>
        <dbReference type="ARBA" id="ARBA00001198"/>
    </source>
</evidence>
<dbReference type="EC" id="3.4.25.1" evidence="9 10"/>
<keyword evidence="4 9" id="KW-0888">Threonine protease</keyword>
<dbReference type="GO" id="GO:0019774">
    <property type="term" value="C:proteasome core complex, beta-subunit complex"/>
    <property type="evidence" value="ECO:0007669"/>
    <property type="project" value="UniProtKB-UniRule"/>
</dbReference>
<dbReference type="PANTHER" id="PTHR32194">
    <property type="entry name" value="METALLOPROTEASE TLDD"/>
    <property type="match status" value="1"/>
</dbReference>
<dbReference type="EMBL" id="CP045096">
    <property type="protein sequence ID" value="QFR00447.1"/>
    <property type="molecule type" value="Genomic_DNA"/>
</dbReference>
<organism evidence="12 13">
    <name type="scientific">Streptomyces phaeolivaceus</name>
    <dbReference type="NCBI Taxonomy" id="2653200"/>
    <lineage>
        <taxon>Bacteria</taxon>
        <taxon>Bacillati</taxon>
        <taxon>Actinomycetota</taxon>
        <taxon>Actinomycetes</taxon>
        <taxon>Kitasatosporales</taxon>
        <taxon>Streptomycetaceae</taxon>
        <taxon>Streptomyces</taxon>
    </lineage>
</organism>
<name>A0A5P8KBS1_9ACTN</name>
<dbReference type="NCBIfam" id="TIGR03690">
    <property type="entry name" value="20S_bact_beta"/>
    <property type="match status" value="1"/>
</dbReference>
<evidence type="ECO:0000313" key="12">
    <source>
        <dbReference type="EMBL" id="QFR00447.1"/>
    </source>
</evidence>
<dbReference type="InterPro" id="IPR000243">
    <property type="entry name" value="Pept_T1A_subB"/>
</dbReference>
<dbReference type="UniPathway" id="UPA00997"/>